<feature type="region of interest" description="Disordered" evidence="1">
    <location>
        <begin position="1"/>
        <end position="27"/>
    </location>
</feature>
<keyword evidence="3" id="KW-1185">Reference proteome</keyword>
<comment type="caution">
    <text evidence="2">The sequence shown here is derived from an EMBL/GenBank/DDBJ whole genome shotgun (WGS) entry which is preliminary data.</text>
</comment>
<organism evidence="2 3">
    <name type="scientific">Diploscapter pachys</name>
    <dbReference type="NCBI Taxonomy" id="2018661"/>
    <lineage>
        <taxon>Eukaryota</taxon>
        <taxon>Metazoa</taxon>
        <taxon>Ecdysozoa</taxon>
        <taxon>Nematoda</taxon>
        <taxon>Chromadorea</taxon>
        <taxon>Rhabditida</taxon>
        <taxon>Rhabditina</taxon>
        <taxon>Rhabditomorpha</taxon>
        <taxon>Rhabditoidea</taxon>
        <taxon>Rhabditidae</taxon>
        <taxon>Diploscapter</taxon>
    </lineage>
</organism>
<proteinExistence type="predicted"/>
<accession>A0A2A2K1M4</accession>
<evidence type="ECO:0000256" key="1">
    <source>
        <dbReference type="SAM" id="MobiDB-lite"/>
    </source>
</evidence>
<evidence type="ECO:0000313" key="2">
    <source>
        <dbReference type="EMBL" id="PAV67790.1"/>
    </source>
</evidence>
<dbReference type="AlphaFoldDB" id="A0A2A2K1M4"/>
<reference evidence="2 3" key="1">
    <citation type="journal article" date="2017" name="Curr. Biol.">
        <title>Genome architecture and evolution of a unichromosomal asexual nematode.</title>
        <authorList>
            <person name="Fradin H."/>
            <person name="Zegar C."/>
            <person name="Gutwein M."/>
            <person name="Lucas J."/>
            <person name="Kovtun M."/>
            <person name="Corcoran D."/>
            <person name="Baugh L.R."/>
            <person name="Kiontke K."/>
            <person name="Gunsalus K."/>
            <person name="Fitch D.H."/>
            <person name="Piano F."/>
        </authorList>
    </citation>
    <scope>NUCLEOTIDE SEQUENCE [LARGE SCALE GENOMIC DNA]</scope>
    <source>
        <strain evidence="2">PF1309</strain>
    </source>
</reference>
<evidence type="ECO:0000313" key="3">
    <source>
        <dbReference type="Proteomes" id="UP000218231"/>
    </source>
</evidence>
<dbReference type="Proteomes" id="UP000218231">
    <property type="component" value="Unassembled WGS sequence"/>
</dbReference>
<feature type="region of interest" description="Disordered" evidence="1">
    <location>
        <begin position="138"/>
        <end position="161"/>
    </location>
</feature>
<sequence length="201" mass="22583">MSSSSCMPGGSRPVSRIGRDPGSRTSHVADADRIRATPLAAAWRDHLNIRVLDDRLMHVVDKARDIGKQLVAGPLAPGKIEQVQRTAIVAWIVRQHVESRPTEMRLRRTILVQHVVINLTCAIDVREVDQPVAPTSRIIDREGTHKRRAGPKGLEDEPLRSAEPQALTHRPFELLEVAWLDAKRAELGSELHRVRLLQERE</sequence>
<gene>
    <name evidence="2" type="ORF">WR25_02660</name>
</gene>
<feature type="compositionally biased region" description="Basic and acidic residues" evidence="1">
    <location>
        <begin position="17"/>
        <end position="27"/>
    </location>
</feature>
<protein>
    <submittedName>
        <fullName evidence="2">Uncharacterized protein</fullName>
    </submittedName>
</protein>
<dbReference type="EMBL" id="LIAE01009882">
    <property type="protein sequence ID" value="PAV67790.1"/>
    <property type="molecule type" value="Genomic_DNA"/>
</dbReference>
<name>A0A2A2K1M4_9BILA</name>